<evidence type="ECO:0000256" key="1">
    <source>
        <dbReference type="SAM" id="Phobius"/>
    </source>
</evidence>
<comment type="caution">
    <text evidence="2">The sequence shown here is derived from an EMBL/GenBank/DDBJ whole genome shotgun (WGS) entry which is preliminary data.</text>
</comment>
<keyword evidence="1" id="KW-0812">Transmembrane</keyword>
<dbReference type="EMBL" id="JAGETV010000002">
    <property type="protein sequence ID" value="MBO1926181.1"/>
    <property type="molecule type" value="Genomic_DNA"/>
</dbReference>
<keyword evidence="3" id="KW-1185">Reference proteome</keyword>
<keyword evidence="1" id="KW-0472">Membrane</keyword>
<evidence type="ECO:0000313" key="3">
    <source>
        <dbReference type="Proteomes" id="UP000664835"/>
    </source>
</evidence>
<evidence type="ECO:0000313" key="2">
    <source>
        <dbReference type="EMBL" id="MBO1926181.1"/>
    </source>
</evidence>
<feature type="transmembrane region" description="Helical" evidence="1">
    <location>
        <begin position="21"/>
        <end position="42"/>
    </location>
</feature>
<name>A0ABS3Q1K9_9GAMM</name>
<dbReference type="Proteomes" id="UP000664835">
    <property type="component" value="Unassembled WGS sequence"/>
</dbReference>
<reference evidence="2 3" key="1">
    <citation type="submission" date="2021-03" db="EMBL/GenBank/DDBJ databases">
        <title>Thiomicrorhabdus sp.nov.,novel sulfur-oxidizing bacteria isolated from coastal sediment.</title>
        <authorList>
            <person name="Liu X."/>
        </authorList>
    </citation>
    <scope>NUCLEOTIDE SEQUENCE [LARGE SCALE GENOMIC DNA]</scope>
    <source>
        <strain evidence="2 3">6S2-11</strain>
    </source>
</reference>
<keyword evidence="1" id="KW-1133">Transmembrane helix</keyword>
<protein>
    <submittedName>
        <fullName evidence="2">Uncharacterized protein</fullName>
    </submittedName>
</protein>
<sequence length="45" mass="4744">MSDNNQKVTVNKKGMAVKYGAIGALLAVAPVVLVTEILMPMLSVQ</sequence>
<organism evidence="2 3">
    <name type="scientific">Thiomicrorhabdus marina</name>
    <dbReference type="NCBI Taxonomy" id="2818442"/>
    <lineage>
        <taxon>Bacteria</taxon>
        <taxon>Pseudomonadati</taxon>
        <taxon>Pseudomonadota</taxon>
        <taxon>Gammaproteobacteria</taxon>
        <taxon>Thiotrichales</taxon>
        <taxon>Piscirickettsiaceae</taxon>
        <taxon>Thiomicrorhabdus</taxon>
    </lineage>
</organism>
<gene>
    <name evidence="2" type="ORF">J3998_01220</name>
</gene>
<dbReference type="RefSeq" id="WP_208146649.1">
    <property type="nucleotide sequence ID" value="NZ_JAGETV010000002.1"/>
</dbReference>
<proteinExistence type="predicted"/>
<accession>A0ABS3Q1K9</accession>